<sequence length="794" mass="86301">NFENELTSRERRTPPIQYTTSRIQCQLLRSDILGCRTFHNRGSDSRANSFHLCLIGNKSGLGASLRTAGQCETVVQLQLGMPYLDLNVADAFHHLANLALAPQNCRSTGPIWLDAPPGVVLQLHDGDEPGQTGETVAKSKSWLFPRPSVHSLNKLEQRESSNPAAAIMFQRPARKKILLKWIILGDSGVGKTSLMNQFVNRKFSNQYKATIGGLPHQGASMVDEPVVTLQLWDTAGQERFQSLGVAFYRGADSLYDVTQPNSFKTLDSWRDEFLIQASPRDPDNFPFVLVGNKIDLENAGVTKKRARPVGADQVQHALLRVQRQGGRQPGQGRPGQEAASDDAGASELRRPSSCRAAPDSRAGSSRAAAAPAEPNTSFTCRLIINSKREQQVTREQADQQESGVALFVVIDNHGVGIQHQRSVGGGGARLLGAASQRVVGATQPHELGMGALLNTWPCSITTMRSAFCTVDSRADVASSSSRIFGRFTSALARATRCFLTAAELGALSPTSAGHEVVDVALLGCCLNGLVSDELLRVQAVHYVCLDAACEQHRLLRKRCSRAMTVDFPQPDTPTKATVWPQETTGSARAAPRHPAAADSELYTFQRDLATDRVRTAALVDRFVNQWLLSNQLQDVAGRDSGLGVVGYERERLANHEAGEGDGEDTLNTLLGVILSMPTNRLAGHLRALVRAFCDLVWNAIWMKPATAMNGTQPTIMRAASSRSTAQCPGQGKRRTGPAAAWPAARQMLLLAFESVISQSSKGGSEASRRYFAEYGDDFGEEYGKYRHTPRARAV</sequence>
<accession>A0A1I8FC79</accession>
<dbReference type="GO" id="GO:0090385">
    <property type="term" value="P:phagosome-lysosome fusion"/>
    <property type="evidence" value="ECO:0007669"/>
    <property type="project" value="TreeGrafter"/>
</dbReference>
<reference evidence="6" key="1">
    <citation type="submission" date="2016-11" db="UniProtKB">
        <authorList>
            <consortium name="WormBaseParasite"/>
        </authorList>
    </citation>
    <scope>IDENTIFICATION</scope>
</reference>
<dbReference type="GO" id="GO:0003924">
    <property type="term" value="F:GTPase activity"/>
    <property type="evidence" value="ECO:0007669"/>
    <property type="project" value="InterPro"/>
</dbReference>
<dbReference type="AlphaFoldDB" id="A0A1I8FC79"/>
<dbReference type="NCBIfam" id="TIGR00231">
    <property type="entry name" value="small_GTP"/>
    <property type="match status" value="1"/>
</dbReference>
<dbReference type="GO" id="GO:0005770">
    <property type="term" value="C:late endosome"/>
    <property type="evidence" value="ECO:0007669"/>
    <property type="project" value="TreeGrafter"/>
</dbReference>
<protein>
    <submittedName>
        <fullName evidence="6">Rab-like protein</fullName>
    </submittedName>
</protein>
<dbReference type="SMART" id="SM00176">
    <property type="entry name" value="RAN"/>
    <property type="match status" value="1"/>
</dbReference>
<dbReference type="Gene3D" id="3.40.50.300">
    <property type="entry name" value="P-loop containing nucleotide triphosphate hydrolases"/>
    <property type="match status" value="1"/>
</dbReference>
<dbReference type="Pfam" id="PF00071">
    <property type="entry name" value="Ras"/>
    <property type="match status" value="1"/>
</dbReference>
<evidence type="ECO:0000256" key="3">
    <source>
        <dbReference type="ARBA" id="ARBA00023134"/>
    </source>
</evidence>
<dbReference type="Proteomes" id="UP000095280">
    <property type="component" value="Unplaced"/>
</dbReference>
<name>A0A1I8FC79_9PLAT</name>
<evidence type="ECO:0000313" key="6">
    <source>
        <dbReference type="WBParaSite" id="maker-unitig_29006-snap-gene-0.3-mRNA-1"/>
    </source>
</evidence>
<dbReference type="SMART" id="SM00173">
    <property type="entry name" value="RAS"/>
    <property type="match status" value="1"/>
</dbReference>
<dbReference type="GO" id="GO:0005764">
    <property type="term" value="C:lysosome"/>
    <property type="evidence" value="ECO:0007669"/>
    <property type="project" value="TreeGrafter"/>
</dbReference>
<dbReference type="PROSITE" id="PS51421">
    <property type="entry name" value="RAS"/>
    <property type="match status" value="1"/>
</dbReference>
<dbReference type="PANTHER" id="PTHR47981">
    <property type="entry name" value="RAB FAMILY"/>
    <property type="match status" value="1"/>
</dbReference>
<keyword evidence="3" id="KW-0342">GTP-binding</keyword>
<keyword evidence="5" id="KW-1185">Reference proteome</keyword>
<evidence type="ECO:0000313" key="5">
    <source>
        <dbReference type="Proteomes" id="UP000095280"/>
    </source>
</evidence>
<proteinExistence type="inferred from homology"/>
<dbReference type="PANTHER" id="PTHR47981:SF20">
    <property type="entry name" value="RAS-RELATED PROTEIN RAB-7A"/>
    <property type="match status" value="1"/>
</dbReference>
<comment type="similarity">
    <text evidence="1">Belongs to the small GTPase superfamily. Rab family.</text>
</comment>
<dbReference type="PROSITE" id="PS51419">
    <property type="entry name" value="RAB"/>
    <property type="match status" value="1"/>
</dbReference>
<evidence type="ECO:0000256" key="2">
    <source>
        <dbReference type="ARBA" id="ARBA00022741"/>
    </source>
</evidence>
<feature type="region of interest" description="Disordered" evidence="4">
    <location>
        <begin position="322"/>
        <end position="373"/>
    </location>
</feature>
<evidence type="ECO:0000256" key="4">
    <source>
        <dbReference type="SAM" id="MobiDB-lite"/>
    </source>
</evidence>
<feature type="compositionally biased region" description="Low complexity" evidence="4">
    <location>
        <begin position="355"/>
        <end position="373"/>
    </location>
</feature>
<dbReference type="SMART" id="SM00175">
    <property type="entry name" value="RAB"/>
    <property type="match status" value="1"/>
</dbReference>
<dbReference type="GO" id="GO:0005525">
    <property type="term" value="F:GTP binding"/>
    <property type="evidence" value="ECO:0007669"/>
    <property type="project" value="UniProtKB-KW"/>
</dbReference>
<dbReference type="InterPro" id="IPR027417">
    <property type="entry name" value="P-loop_NTPase"/>
</dbReference>
<dbReference type="SMART" id="SM00174">
    <property type="entry name" value="RHO"/>
    <property type="match status" value="1"/>
</dbReference>
<dbReference type="InterPro" id="IPR005225">
    <property type="entry name" value="Small_GTP-bd"/>
</dbReference>
<dbReference type="FunFam" id="3.40.50.300:FF:001447">
    <property type="entry name" value="Ras-related protein Rab-1B"/>
    <property type="match status" value="1"/>
</dbReference>
<evidence type="ECO:0000256" key="1">
    <source>
        <dbReference type="ARBA" id="ARBA00006270"/>
    </source>
</evidence>
<dbReference type="GO" id="GO:0008333">
    <property type="term" value="P:endosome to lysosome transport"/>
    <property type="evidence" value="ECO:0007669"/>
    <property type="project" value="TreeGrafter"/>
</dbReference>
<dbReference type="GO" id="GO:0045335">
    <property type="term" value="C:phagocytic vesicle"/>
    <property type="evidence" value="ECO:0007669"/>
    <property type="project" value="TreeGrafter"/>
</dbReference>
<dbReference type="SUPFAM" id="SSF52540">
    <property type="entry name" value="P-loop containing nucleoside triphosphate hydrolases"/>
    <property type="match status" value="1"/>
</dbReference>
<dbReference type="WBParaSite" id="maker-unitig_29006-snap-gene-0.3-mRNA-1">
    <property type="protein sequence ID" value="maker-unitig_29006-snap-gene-0.3-mRNA-1"/>
    <property type="gene ID" value="maker-unitig_29006-snap-gene-0.3"/>
</dbReference>
<dbReference type="InterPro" id="IPR001806">
    <property type="entry name" value="Small_GTPase"/>
</dbReference>
<organism evidence="5 6">
    <name type="scientific">Macrostomum lignano</name>
    <dbReference type="NCBI Taxonomy" id="282301"/>
    <lineage>
        <taxon>Eukaryota</taxon>
        <taxon>Metazoa</taxon>
        <taxon>Spiralia</taxon>
        <taxon>Lophotrochozoa</taxon>
        <taxon>Platyhelminthes</taxon>
        <taxon>Rhabditophora</taxon>
        <taxon>Macrostomorpha</taxon>
        <taxon>Macrostomida</taxon>
        <taxon>Macrostomidae</taxon>
        <taxon>Macrostomum</taxon>
    </lineage>
</organism>
<dbReference type="PRINTS" id="PR00449">
    <property type="entry name" value="RASTRNSFRMNG"/>
</dbReference>
<keyword evidence="2" id="KW-0547">Nucleotide-binding</keyword>